<dbReference type="InterPro" id="IPR026444">
    <property type="entry name" value="Secre_tail"/>
</dbReference>
<keyword evidence="6" id="KW-1185">Reference proteome</keyword>
<dbReference type="Pfam" id="PF18962">
    <property type="entry name" value="Por_Secre_tail"/>
    <property type="match status" value="1"/>
</dbReference>
<dbReference type="NCBIfam" id="TIGR04183">
    <property type="entry name" value="Por_Secre_tail"/>
    <property type="match status" value="1"/>
</dbReference>
<proteinExistence type="predicted"/>
<feature type="domain" description="DUF7948" evidence="4">
    <location>
        <begin position="35"/>
        <end position="242"/>
    </location>
</feature>
<organism evidence="5 6">
    <name type="scientific">Chitinophaga eiseniae</name>
    <dbReference type="NCBI Taxonomy" id="634771"/>
    <lineage>
        <taxon>Bacteria</taxon>
        <taxon>Pseudomonadati</taxon>
        <taxon>Bacteroidota</taxon>
        <taxon>Chitinophagia</taxon>
        <taxon>Chitinophagales</taxon>
        <taxon>Chitinophagaceae</taxon>
        <taxon>Chitinophaga</taxon>
    </lineage>
</organism>
<evidence type="ECO:0000259" key="2">
    <source>
        <dbReference type="Pfam" id="PF18962"/>
    </source>
</evidence>
<dbReference type="InterPro" id="IPR057708">
    <property type="entry name" value="DUF7948"/>
</dbReference>
<evidence type="ECO:0000313" key="5">
    <source>
        <dbReference type="EMBL" id="SKA32793.1"/>
    </source>
</evidence>
<dbReference type="STRING" id="634771.SAMN04488128_103720"/>
<dbReference type="EMBL" id="FUWZ01000003">
    <property type="protein sequence ID" value="SKA32793.1"/>
    <property type="molecule type" value="Genomic_DNA"/>
</dbReference>
<evidence type="ECO:0000256" key="1">
    <source>
        <dbReference type="SAM" id="SignalP"/>
    </source>
</evidence>
<evidence type="ECO:0000259" key="3">
    <source>
        <dbReference type="Pfam" id="PF19408"/>
    </source>
</evidence>
<sequence length="943" mass="98271">MLRICLPILLLLSALQAHSRSSHPLPGQFRRPAYFIENKGQVTDQWRQGRTDIDFKLRASKELTIFIGSGKILYQWTAWGRVQGPSALMYRMEVKLAGARPGVLPAATEQRPYREEYYLPGVASGMVAQAYSEVTYKDVYPHIDWVLRMTEDGHLKYDFVVRPGGNPADIRLEYEGATRLSIGADGSLLAATPVDSIIEQAPYAYLQEGQRQVGCSFVLSGSGTGLSFQMAPYKGTLVVDPMVLWGTYFGGVEYDQVSDLVYSKFDSCLYLTGATNSLSNIATSGSYQDTLAGGFDLSGSDAFISKMRPDGSLVWSTYYGGPDMDQGKKVALDSSGVYIAGVTASLNGIATSGSYQPAKGGDSLAEKKDAFLVKFDTSGFRLWATYFGGSNHEGNTSIGLAADGNGHVYLGGNTQSTDIAATPGCHQPASAGGQDGFIARFSSGGLLDWATYYGGSTADYIYDLATDAAGSLLVAGRTQSAGGIATAGAHQPAIGGGQDGFLAKFNPAGQLSWATYYGGSGMDRVYCVKVGQNGNVFLGGTTNSSAAVATTGAHQSVFGGGSEDGIIAAFNPSGQLLWATYYGGVNTESIWGIYCPGDSALLITGPTQSTDSIATQDGWQSLSGGSIDAFVAKFDADNGTRVWGSYLGGVDGDVALAITGDRDSKIFIAGSTSSATQVATPGSLQPAFAGGDADGFLVCVKDCRPPGSLAAIIGPAVICKGSDSSFSVAPGGSDSVIWIPAPGWVVTGSGDTVSVAFGSGSGTLRAVPVNSCATGDTIALAITVNPAPDTPVITRSGNMLSVPSVYGSYQWLRNDQAIAGATSSDYLVSTDGVYSVSVGNAEGCATVSAPININGTGIAALFASYGISIFPNPVTDKLYIQTPTKVVIDICSVVGKRLLRRTLQQGLNVLGLDGLSSGIYLLTLTDNKGSRLGSTRISLNRNL</sequence>
<accession>A0A1T4SX73</accession>
<dbReference type="InterPro" id="IPR045829">
    <property type="entry name" value="PKD_6"/>
</dbReference>
<dbReference type="Gene3D" id="2.80.10.50">
    <property type="match status" value="1"/>
</dbReference>
<dbReference type="Pfam" id="PF25778">
    <property type="entry name" value="DUF7948"/>
    <property type="match status" value="1"/>
</dbReference>
<keyword evidence="1" id="KW-0732">Signal</keyword>
<protein>
    <submittedName>
        <fullName evidence="5">Por secretion system C-terminal sorting domain-containing protein</fullName>
    </submittedName>
</protein>
<dbReference type="PANTHER" id="PTHR35580">
    <property type="entry name" value="CELL SURFACE GLYCOPROTEIN (S-LAYER PROTEIN)-LIKE PROTEIN"/>
    <property type="match status" value="1"/>
</dbReference>
<feature type="domain" description="PKD-like" evidence="3">
    <location>
        <begin position="708"/>
        <end position="781"/>
    </location>
</feature>
<name>A0A1T4SX73_9BACT</name>
<reference evidence="6" key="1">
    <citation type="submission" date="2017-02" db="EMBL/GenBank/DDBJ databases">
        <authorList>
            <person name="Varghese N."/>
            <person name="Submissions S."/>
        </authorList>
    </citation>
    <scope>NUCLEOTIDE SEQUENCE [LARGE SCALE GENOMIC DNA]</scope>
    <source>
        <strain evidence="6">DSM 22224</strain>
    </source>
</reference>
<feature type="chain" id="PRO_5012436742" evidence="1">
    <location>
        <begin position="20"/>
        <end position="943"/>
    </location>
</feature>
<dbReference type="Pfam" id="PF19408">
    <property type="entry name" value="PKD_6"/>
    <property type="match status" value="1"/>
</dbReference>
<dbReference type="SUPFAM" id="SSF101898">
    <property type="entry name" value="NHL repeat"/>
    <property type="match status" value="1"/>
</dbReference>
<evidence type="ECO:0000259" key="4">
    <source>
        <dbReference type="Pfam" id="PF25778"/>
    </source>
</evidence>
<dbReference type="AlphaFoldDB" id="A0A1T4SX73"/>
<dbReference type="InterPro" id="IPR052918">
    <property type="entry name" value="Motility_Chemotaxis_Reg"/>
</dbReference>
<dbReference type="Proteomes" id="UP000190367">
    <property type="component" value="Unassembled WGS sequence"/>
</dbReference>
<dbReference type="PANTHER" id="PTHR35580:SF1">
    <property type="entry name" value="PHYTASE-LIKE DOMAIN-CONTAINING PROTEIN"/>
    <property type="match status" value="1"/>
</dbReference>
<gene>
    <name evidence="5" type="ORF">SAMN04488128_103720</name>
</gene>
<feature type="signal peptide" evidence="1">
    <location>
        <begin position="1"/>
        <end position="19"/>
    </location>
</feature>
<dbReference type="OrthoDB" id="1652165at2"/>
<feature type="domain" description="Secretion system C-terminal sorting" evidence="2">
    <location>
        <begin position="869"/>
        <end position="930"/>
    </location>
</feature>
<dbReference type="RefSeq" id="WP_159456117.1">
    <property type="nucleotide sequence ID" value="NZ_FUWZ01000003.1"/>
</dbReference>
<evidence type="ECO:0000313" key="6">
    <source>
        <dbReference type="Proteomes" id="UP000190367"/>
    </source>
</evidence>